<reference evidence="3" key="1">
    <citation type="journal article" date="2015" name="PLoS Genet.">
        <title>The dynamic genome and transcriptome of the human fungal pathogen Blastomyces and close relative Emmonsia.</title>
        <authorList>
            <person name="Munoz J.F."/>
            <person name="Gauthier G.M."/>
            <person name="Desjardins C.A."/>
            <person name="Gallo J.E."/>
            <person name="Holder J."/>
            <person name="Sullivan T.D."/>
            <person name="Marty A.J."/>
            <person name="Carmen J.C."/>
            <person name="Chen Z."/>
            <person name="Ding L."/>
            <person name="Gujja S."/>
            <person name="Magrini V."/>
            <person name="Misas E."/>
            <person name="Mitreva M."/>
            <person name="Priest M."/>
            <person name="Saif S."/>
            <person name="Whiston E.A."/>
            <person name="Young S."/>
            <person name="Zeng Q."/>
            <person name="Goldman W.E."/>
            <person name="Mardis E.R."/>
            <person name="Taylor J.W."/>
            <person name="McEwen J.G."/>
            <person name="Clay O.K."/>
            <person name="Klein B.S."/>
            <person name="Cuomo C.A."/>
        </authorList>
    </citation>
    <scope>NUCLEOTIDE SEQUENCE [LARGE SCALE GENOMIC DNA]</scope>
    <source>
        <strain evidence="3">UAMH 3008</strain>
    </source>
</reference>
<dbReference type="AlphaFoldDB" id="A0A0G2HW66"/>
<gene>
    <name evidence="2" type="ORF">EMCG_03466</name>
</gene>
<protein>
    <submittedName>
        <fullName evidence="2">Uncharacterized protein</fullName>
    </submittedName>
</protein>
<evidence type="ECO:0000313" key="2">
    <source>
        <dbReference type="EMBL" id="KKZ62005.1"/>
    </source>
</evidence>
<feature type="region of interest" description="Disordered" evidence="1">
    <location>
        <begin position="106"/>
        <end position="129"/>
    </location>
</feature>
<evidence type="ECO:0000313" key="3">
    <source>
        <dbReference type="Proteomes" id="UP000034164"/>
    </source>
</evidence>
<proteinExistence type="predicted"/>
<dbReference type="VEuPathDB" id="FungiDB:EMCG_03466"/>
<evidence type="ECO:0000256" key="1">
    <source>
        <dbReference type="SAM" id="MobiDB-lite"/>
    </source>
</evidence>
<organism evidence="2 3">
    <name type="scientific">[Emmonsia] crescens</name>
    <dbReference type="NCBI Taxonomy" id="73230"/>
    <lineage>
        <taxon>Eukaryota</taxon>
        <taxon>Fungi</taxon>
        <taxon>Dikarya</taxon>
        <taxon>Ascomycota</taxon>
        <taxon>Pezizomycotina</taxon>
        <taxon>Eurotiomycetes</taxon>
        <taxon>Eurotiomycetidae</taxon>
        <taxon>Onygenales</taxon>
        <taxon>Ajellomycetaceae</taxon>
        <taxon>Emergomyces</taxon>
    </lineage>
</organism>
<comment type="caution">
    <text evidence="2">The sequence shown here is derived from an EMBL/GenBank/DDBJ whole genome shotgun (WGS) entry which is preliminary data.</text>
</comment>
<dbReference type="EMBL" id="LCZI01001194">
    <property type="protein sequence ID" value="KKZ62005.1"/>
    <property type="molecule type" value="Genomic_DNA"/>
</dbReference>
<sequence>MERGRTDILNAVIRNIMILALQDRGKISESDLVSMTKPYLNHVISFSNCFSIGVGVSYGDHSNLNPYNSGYLFSIVGLGNLSTSSKAKNEPVHNTSYINGAKYETGERGQVRTKKPSSFKKTGAHPSRSIGVHQPLQGRRTLQDELRSYDLFVALLEE</sequence>
<name>A0A0G2HW66_9EURO</name>
<accession>A0A0G2HW66</accession>
<dbReference type="Proteomes" id="UP000034164">
    <property type="component" value="Unassembled WGS sequence"/>
</dbReference>